<feature type="compositionally biased region" description="Low complexity" evidence="1">
    <location>
        <begin position="21"/>
        <end position="38"/>
    </location>
</feature>
<keyword evidence="3" id="KW-1185">Reference proteome</keyword>
<comment type="caution">
    <text evidence="2">The sequence shown here is derived from an EMBL/GenBank/DDBJ whole genome shotgun (WGS) entry which is preliminary data.</text>
</comment>
<feature type="region of interest" description="Disordered" evidence="1">
    <location>
        <begin position="329"/>
        <end position="355"/>
    </location>
</feature>
<sequence>MTPRTAAPAALQFARTSRARTQTSPNAANANTATTPHARAPPSPRLHATPASVFAPPAAPRPCTHAHRRRRVHTPPPRPRLHPQPPCTLHRRRRVHTPPPRPRLHPQPPLDLARTRTAVAVFARHPRVRVCTPPPRPRLHATLYPTNRTIVAASHSRATPASTHPHLVPYRQPRAFSFRLVAPPASSASSAFGRVWVYQEYMLRRAHPARTPAPDNLHTLMSKEAPAPSAPKRAHAASPRHLQCAHNARTHAQRTQRPHSCTAARTEPIPSAVSPRLPVPPNASLLQIAATQRTRLNVKLARTCRNANPRPPAPGPPALSSPCLASAIRASNPNPYAQGTRSHPARRRRLGRTPRALPVPLSAVHAREGFDLESSSLCLHLAPPPRLSLFAAGSIPDAARMHVSPSAERDGGARDVGGEYSNRERRRAPPAGPPPPPRIFACLIILDPKILLNYVHTRLGPCSALPFPPAGPPPPP</sequence>
<reference evidence="2" key="1">
    <citation type="submission" date="2023-03" db="EMBL/GenBank/DDBJ databases">
        <title>Massive genome expansion in bonnet fungi (Mycena s.s.) driven by repeated elements and novel gene families across ecological guilds.</title>
        <authorList>
            <consortium name="Lawrence Berkeley National Laboratory"/>
            <person name="Harder C.B."/>
            <person name="Miyauchi S."/>
            <person name="Viragh M."/>
            <person name="Kuo A."/>
            <person name="Thoen E."/>
            <person name="Andreopoulos B."/>
            <person name="Lu D."/>
            <person name="Skrede I."/>
            <person name="Drula E."/>
            <person name="Henrissat B."/>
            <person name="Morin E."/>
            <person name="Kohler A."/>
            <person name="Barry K."/>
            <person name="LaButti K."/>
            <person name="Morin E."/>
            <person name="Salamov A."/>
            <person name="Lipzen A."/>
            <person name="Mereny Z."/>
            <person name="Hegedus B."/>
            <person name="Baldrian P."/>
            <person name="Stursova M."/>
            <person name="Weitz H."/>
            <person name="Taylor A."/>
            <person name="Grigoriev I.V."/>
            <person name="Nagy L.G."/>
            <person name="Martin F."/>
            <person name="Kauserud H."/>
        </authorList>
    </citation>
    <scope>NUCLEOTIDE SEQUENCE</scope>
    <source>
        <strain evidence="2">CBHHK182m</strain>
    </source>
</reference>
<feature type="region of interest" description="Disordered" evidence="1">
    <location>
        <begin position="209"/>
        <end position="235"/>
    </location>
</feature>
<feature type="compositionally biased region" description="Pro residues" evidence="1">
    <location>
        <begin position="74"/>
        <end position="86"/>
    </location>
</feature>
<feature type="region of interest" description="Disordered" evidence="1">
    <location>
        <begin position="402"/>
        <end position="434"/>
    </location>
</feature>
<evidence type="ECO:0000313" key="2">
    <source>
        <dbReference type="EMBL" id="KAJ7735196.1"/>
    </source>
</evidence>
<evidence type="ECO:0000313" key="3">
    <source>
        <dbReference type="Proteomes" id="UP001215598"/>
    </source>
</evidence>
<feature type="region of interest" description="Disordered" evidence="1">
    <location>
        <begin position="249"/>
        <end position="278"/>
    </location>
</feature>
<dbReference type="AlphaFoldDB" id="A0AAD7I4Z2"/>
<feature type="compositionally biased region" description="Basic and acidic residues" evidence="1">
    <location>
        <begin position="407"/>
        <end position="423"/>
    </location>
</feature>
<feature type="compositionally biased region" description="Basic residues" evidence="1">
    <location>
        <begin position="343"/>
        <end position="352"/>
    </location>
</feature>
<feature type="compositionally biased region" description="Basic residues" evidence="1">
    <location>
        <begin position="64"/>
        <end position="73"/>
    </location>
</feature>
<dbReference type="EMBL" id="JARKIB010000128">
    <property type="protein sequence ID" value="KAJ7735196.1"/>
    <property type="molecule type" value="Genomic_DNA"/>
</dbReference>
<accession>A0AAD7I4Z2</accession>
<feature type="region of interest" description="Disordered" evidence="1">
    <location>
        <begin position="1"/>
        <end position="109"/>
    </location>
</feature>
<feature type="compositionally biased region" description="Polar residues" evidence="1">
    <location>
        <begin position="329"/>
        <end position="341"/>
    </location>
</feature>
<gene>
    <name evidence="2" type="ORF">B0H16DRAFT_1765417</name>
</gene>
<organism evidence="2 3">
    <name type="scientific">Mycena metata</name>
    <dbReference type="NCBI Taxonomy" id="1033252"/>
    <lineage>
        <taxon>Eukaryota</taxon>
        <taxon>Fungi</taxon>
        <taxon>Dikarya</taxon>
        <taxon>Basidiomycota</taxon>
        <taxon>Agaricomycotina</taxon>
        <taxon>Agaricomycetes</taxon>
        <taxon>Agaricomycetidae</taxon>
        <taxon>Agaricales</taxon>
        <taxon>Marasmiineae</taxon>
        <taxon>Mycenaceae</taxon>
        <taxon>Mycena</taxon>
    </lineage>
</organism>
<feature type="compositionally biased region" description="Pro residues" evidence="1">
    <location>
        <begin position="97"/>
        <end position="109"/>
    </location>
</feature>
<evidence type="ECO:0000256" key="1">
    <source>
        <dbReference type="SAM" id="MobiDB-lite"/>
    </source>
</evidence>
<name>A0AAD7I4Z2_9AGAR</name>
<dbReference type="Proteomes" id="UP001215598">
    <property type="component" value="Unassembled WGS sequence"/>
</dbReference>
<protein>
    <submittedName>
        <fullName evidence="2">Uncharacterized protein</fullName>
    </submittedName>
</protein>
<proteinExistence type="predicted"/>